<reference evidence="2" key="1">
    <citation type="submission" date="2023-03" db="EMBL/GenBank/DDBJ databases">
        <title>Massive genome expansion in bonnet fungi (Mycena s.s.) driven by repeated elements and novel gene families across ecological guilds.</title>
        <authorList>
            <consortium name="Lawrence Berkeley National Laboratory"/>
            <person name="Harder C.B."/>
            <person name="Miyauchi S."/>
            <person name="Viragh M."/>
            <person name="Kuo A."/>
            <person name="Thoen E."/>
            <person name="Andreopoulos B."/>
            <person name="Lu D."/>
            <person name="Skrede I."/>
            <person name="Drula E."/>
            <person name="Henrissat B."/>
            <person name="Morin E."/>
            <person name="Kohler A."/>
            <person name="Barry K."/>
            <person name="LaButti K."/>
            <person name="Morin E."/>
            <person name="Salamov A."/>
            <person name="Lipzen A."/>
            <person name="Mereny Z."/>
            <person name="Hegedus B."/>
            <person name="Baldrian P."/>
            <person name="Stursova M."/>
            <person name="Weitz H."/>
            <person name="Taylor A."/>
            <person name="Grigoriev I.V."/>
            <person name="Nagy L.G."/>
            <person name="Martin F."/>
            <person name="Kauserud H."/>
        </authorList>
    </citation>
    <scope>NUCLEOTIDE SEQUENCE</scope>
    <source>
        <strain evidence="2">CBHHK067</strain>
    </source>
</reference>
<dbReference type="Proteomes" id="UP001221757">
    <property type="component" value="Unassembled WGS sequence"/>
</dbReference>
<evidence type="ECO:0000313" key="2">
    <source>
        <dbReference type="EMBL" id="KAJ7706672.1"/>
    </source>
</evidence>
<name>A0AAD7GW76_MYCRO</name>
<keyword evidence="3" id="KW-1185">Reference proteome</keyword>
<comment type="caution">
    <text evidence="2">The sequence shown here is derived from an EMBL/GenBank/DDBJ whole genome shotgun (WGS) entry which is preliminary data.</text>
</comment>
<evidence type="ECO:0000313" key="3">
    <source>
        <dbReference type="Proteomes" id="UP001221757"/>
    </source>
</evidence>
<feature type="region of interest" description="Disordered" evidence="1">
    <location>
        <begin position="43"/>
        <end position="96"/>
    </location>
</feature>
<gene>
    <name evidence="2" type="ORF">B0H17DRAFT_1125524</name>
</gene>
<organism evidence="2 3">
    <name type="scientific">Mycena rosella</name>
    <name type="common">Pink bonnet</name>
    <name type="synonym">Agaricus rosellus</name>
    <dbReference type="NCBI Taxonomy" id="1033263"/>
    <lineage>
        <taxon>Eukaryota</taxon>
        <taxon>Fungi</taxon>
        <taxon>Dikarya</taxon>
        <taxon>Basidiomycota</taxon>
        <taxon>Agaricomycotina</taxon>
        <taxon>Agaricomycetes</taxon>
        <taxon>Agaricomycetidae</taxon>
        <taxon>Agaricales</taxon>
        <taxon>Marasmiineae</taxon>
        <taxon>Mycenaceae</taxon>
        <taxon>Mycena</taxon>
    </lineage>
</organism>
<sequence length="293" mass="31423">MLILTSLPCCKSFSSGSVAVDAPKAKAPRGLPLRDGVAFDVPDSEATTQGEEGAPGSYAEGLTQCTVSDSSGASSSVSSWSRKSKSRKEKARVEEKGQCLGEGQAGCGRDLAWPRGQLAAAWASPGSRYPRTNYTSPAPAAYASPAAWYASPAADYEPPATGYPSTPALHRDTRYTNLGAGYSSPRAASSSHRYRDPCQSRMRIPRRIRWLLRMRGSAGEKARGPLGSFTRRGKLLWCLGMHRRLRVGARLRRGKAIPEAAGMRSIGDQDFARTEVENRKADGGGCQINELLA</sequence>
<dbReference type="AlphaFoldDB" id="A0AAD7GW76"/>
<accession>A0AAD7GW76</accession>
<feature type="compositionally biased region" description="Low complexity" evidence="1">
    <location>
        <begin position="67"/>
        <end position="81"/>
    </location>
</feature>
<evidence type="ECO:0000256" key="1">
    <source>
        <dbReference type="SAM" id="MobiDB-lite"/>
    </source>
</evidence>
<dbReference type="EMBL" id="JARKIE010000006">
    <property type="protein sequence ID" value="KAJ7706672.1"/>
    <property type="molecule type" value="Genomic_DNA"/>
</dbReference>
<proteinExistence type="predicted"/>
<protein>
    <submittedName>
        <fullName evidence="2">Uncharacterized protein</fullName>
    </submittedName>
</protein>